<dbReference type="RefSeq" id="WP_116181051.1">
    <property type="nucleotide sequence ID" value="NZ_CP144375.1"/>
</dbReference>
<evidence type="ECO:0000256" key="1">
    <source>
        <dbReference type="SAM" id="MobiDB-lite"/>
    </source>
</evidence>
<evidence type="ECO:0000313" key="2">
    <source>
        <dbReference type="EMBL" id="REH30708.1"/>
    </source>
</evidence>
<organism evidence="2 3">
    <name type="scientific">Kutzneria buriramensis</name>
    <dbReference type="NCBI Taxonomy" id="1045776"/>
    <lineage>
        <taxon>Bacteria</taxon>
        <taxon>Bacillati</taxon>
        <taxon>Actinomycetota</taxon>
        <taxon>Actinomycetes</taxon>
        <taxon>Pseudonocardiales</taxon>
        <taxon>Pseudonocardiaceae</taxon>
        <taxon>Kutzneria</taxon>
    </lineage>
</organism>
<dbReference type="EMBL" id="QUNO01000023">
    <property type="protein sequence ID" value="REH30708.1"/>
    <property type="molecule type" value="Genomic_DNA"/>
</dbReference>
<gene>
    <name evidence="2" type="ORF">BCF44_12366</name>
</gene>
<dbReference type="AlphaFoldDB" id="A0A3E0GWG9"/>
<name>A0A3E0GWG9_9PSEU</name>
<evidence type="ECO:0000313" key="3">
    <source>
        <dbReference type="Proteomes" id="UP000256269"/>
    </source>
</evidence>
<dbReference type="Proteomes" id="UP000256269">
    <property type="component" value="Unassembled WGS sequence"/>
</dbReference>
<reference evidence="2 3" key="1">
    <citation type="submission" date="2018-08" db="EMBL/GenBank/DDBJ databases">
        <title>Genomic Encyclopedia of Archaeal and Bacterial Type Strains, Phase II (KMG-II): from individual species to whole genera.</title>
        <authorList>
            <person name="Goeker M."/>
        </authorList>
    </citation>
    <scope>NUCLEOTIDE SEQUENCE [LARGE SCALE GENOMIC DNA]</scope>
    <source>
        <strain evidence="2 3">DSM 45791</strain>
    </source>
</reference>
<comment type="caution">
    <text evidence="2">The sequence shown here is derived from an EMBL/GenBank/DDBJ whole genome shotgun (WGS) entry which is preliminary data.</text>
</comment>
<keyword evidence="3" id="KW-1185">Reference proteome</keyword>
<proteinExistence type="predicted"/>
<feature type="region of interest" description="Disordered" evidence="1">
    <location>
        <begin position="65"/>
        <end position="89"/>
    </location>
</feature>
<protein>
    <submittedName>
        <fullName evidence="2">Uncharacterized protein</fullName>
    </submittedName>
</protein>
<accession>A0A3E0GWG9</accession>
<sequence length="89" mass="9507">MVPSEVTGAANAVHRYGAIQVDLCIRPSAVLGERLRRPSRKLLALTGAASVELARKKVTALTAAANAVPPQQRKAEAVKKPPNRRARLC</sequence>